<evidence type="ECO:0000313" key="3">
    <source>
        <dbReference type="Proteomes" id="UP000237000"/>
    </source>
</evidence>
<dbReference type="SUPFAM" id="SSF81383">
    <property type="entry name" value="F-box domain"/>
    <property type="match status" value="1"/>
</dbReference>
<dbReference type="OrthoDB" id="1918565at2759"/>
<accession>A0A2P5DHZ8</accession>
<dbReference type="AlphaFoldDB" id="A0A2P5DHZ8"/>
<proteinExistence type="predicted"/>
<dbReference type="STRING" id="63057.A0A2P5DHZ8"/>
<reference evidence="3" key="1">
    <citation type="submission" date="2016-06" db="EMBL/GenBank/DDBJ databases">
        <title>Parallel loss of symbiosis genes in relatives of nitrogen-fixing non-legume Parasponia.</title>
        <authorList>
            <person name="Van Velzen R."/>
            <person name="Holmer R."/>
            <person name="Bu F."/>
            <person name="Rutten L."/>
            <person name="Van Zeijl A."/>
            <person name="Liu W."/>
            <person name="Santuari L."/>
            <person name="Cao Q."/>
            <person name="Sharma T."/>
            <person name="Shen D."/>
            <person name="Roswanjaya Y."/>
            <person name="Wardhani T."/>
            <person name="Kalhor M.S."/>
            <person name="Jansen J."/>
            <person name="Van den Hoogen J."/>
            <person name="Gungor B."/>
            <person name="Hartog M."/>
            <person name="Hontelez J."/>
            <person name="Verver J."/>
            <person name="Yang W.-C."/>
            <person name="Schijlen E."/>
            <person name="Repin R."/>
            <person name="Schilthuizen M."/>
            <person name="Schranz E."/>
            <person name="Heidstra R."/>
            <person name="Miyata K."/>
            <person name="Fedorova E."/>
            <person name="Kohlen W."/>
            <person name="Bisseling T."/>
            <person name="Smit S."/>
            <person name="Geurts R."/>
        </authorList>
    </citation>
    <scope>NUCLEOTIDE SEQUENCE [LARGE SCALE GENOMIC DNA]</scope>
    <source>
        <strain evidence="3">cv. RG33-2</strain>
    </source>
</reference>
<name>A0A2P5DHZ8_TREOI</name>
<dbReference type="PANTHER" id="PTHR32278">
    <property type="entry name" value="F-BOX DOMAIN-CONTAINING PROTEIN"/>
    <property type="match status" value="1"/>
</dbReference>
<keyword evidence="3" id="KW-1185">Reference proteome</keyword>
<comment type="caution">
    <text evidence="2">The sequence shown here is derived from an EMBL/GenBank/DDBJ whole genome shotgun (WGS) entry which is preliminary data.</text>
</comment>
<dbReference type="Gene3D" id="1.20.1280.50">
    <property type="match status" value="1"/>
</dbReference>
<dbReference type="InterPro" id="IPR025886">
    <property type="entry name" value="PP2-like"/>
</dbReference>
<dbReference type="InParanoid" id="A0A2P5DHZ8"/>
<feature type="domain" description="F-box" evidence="1">
    <location>
        <begin position="1"/>
        <end position="46"/>
    </location>
</feature>
<dbReference type="PANTHER" id="PTHR32278:SF135">
    <property type="entry name" value="F-BOX PROTEIN PP2-B12"/>
    <property type="match status" value="1"/>
</dbReference>
<dbReference type="InterPro" id="IPR001810">
    <property type="entry name" value="F-box_dom"/>
</dbReference>
<dbReference type="PROSITE" id="PS50181">
    <property type="entry name" value="FBOX"/>
    <property type="match status" value="1"/>
</dbReference>
<sequence>MEITQLPEECIALIMSLTCPRDACRSSVVSPLFRSVADSDAVWEKFLPPDYRNVISKSVVFPETTWSSMTKKSLYFHLCDNPIIIGNGNMSFALDRPSGKKCYMVGARAISIAWGDTPQYWEWTSLPGSRFPEVATLNYVWWLQLIANVETKILSQNTTYAAYLVFKLREDEYKYGFDQRPVQLCVNFEGRDLDVLSVFLDPSSNMLPLPQDRGDGWKEIEMGEFYNENGEDGLVLCSLKEVSCSIIWSGLIVEGIELRPRAAR</sequence>
<dbReference type="InterPro" id="IPR036047">
    <property type="entry name" value="F-box-like_dom_sf"/>
</dbReference>
<dbReference type="Pfam" id="PF14299">
    <property type="entry name" value="PP2"/>
    <property type="match status" value="1"/>
</dbReference>
<gene>
    <name evidence="2" type="ORF">TorRG33x02_250910</name>
</gene>
<evidence type="ECO:0000259" key="1">
    <source>
        <dbReference type="PROSITE" id="PS50181"/>
    </source>
</evidence>
<dbReference type="Proteomes" id="UP000237000">
    <property type="component" value="Unassembled WGS sequence"/>
</dbReference>
<dbReference type="CDD" id="cd22162">
    <property type="entry name" value="F-box_AtSKIP3-like"/>
    <property type="match status" value="1"/>
</dbReference>
<evidence type="ECO:0000313" key="2">
    <source>
        <dbReference type="EMBL" id="PON72906.1"/>
    </source>
</evidence>
<dbReference type="EMBL" id="JXTC01000269">
    <property type="protein sequence ID" value="PON72906.1"/>
    <property type="molecule type" value="Genomic_DNA"/>
</dbReference>
<dbReference type="SMART" id="SM00256">
    <property type="entry name" value="FBOX"/>
    <property type="match status" value="1"/>
</dbReference>
<dbReference type="Pfam" id="PF00646">
    <property type="entry name" value="F-box"/>
    <property type="match status" value="1"/>
</dbReference>
<organism evidence="2 3">
    <name type="scientific">Trema orientale</name>
    <name type="common">Charcoal tree</name>
    <name type="synonym">Celtis orientalis</name>
    <dbReference type="NCBI Taxonomy" id="63057"/>
    <lineage>
        <taxon>Eukaryota</taxon>
        <taxon>Viridiplantae</taxon>
        <taxon>Streptophyta</taxon>
        <taxon>Embryophyta</taxon>
        <taxon>Tracheophyta</taxon>
        <taxon>Spermatophyta</taxon>
        <taxon>Magnoliopsida</taxon>
        <taxon>eudicotyledons</taxon>
        <taxon>Gunneridae</taxon>
        <taxon>Pentapetalae</taxon>
        <taxon>rosids</taxon>
        <taxon>fabids</taxon>
        <taxon>Rosales</taxon>
        <taxon>Cannabaceae</taxon>
        <taxon>Trema</taxon>
    </lineage>
</organism>
<protein>
    <submittedName>
        <fullName evidence="2">Phloem protein</fullName>
    </submittedName>
</protein>